<dbReference type="Gene3D" id="3.40.630.30">
    <property type="match status" value="1"/>
</dbReference>
<evidence type="ECO:0000313" key="2">
    <source>
        <dbReference type="EMBL" id="MFC5885696.1"/>
    </source>
</evidence>
<protein>
    <submittedName>
        <fullName evidence="2">GNAT family N-acetyltransferase</fullName>
        <ecNumber evidence="2">2.3.-.-</ecNumber>
    </submittedName>
</protein>
<dbReference type="PROSITE" id="PS51186">
    <property type="entry name" value="GNAT"/>
    <property type="match status" value="1"/>
</dbReference>
<keyword evidence="2" id="KW-0012">Acyltransferase</keyword>
<keyword evidence="2" id="KW-0808">Transferase</keyword>
<dbReference type="PANTHER" id="PTHR43441:SF6">
    <property type="entry name" value="N-ACETYLTRANSFERASE DOMAIN-CONTAINING PROTEIN"/>
    <property type="match status" value="1"/>
</dbReference>
<dbReference type="EC" id="2.3.-.-" evidence="2"/>
<accession>A0ABW1EX79</accession>
<dbReference type="Pfam" id="PF13302">
    <property type="entry name" value="Acetyltransf_3"/>
    <property type="match status" value="1"/>
</dbReference>
<dbReference type="SUPFAM" id="SSF55729">
    <property type="entry name" value="Acyl-CoA N-acyltransferases (Nat)"/>
    <property type="match status" value="1"/>
</dbReference>
<dbReference type="PANTHER" id="PTHR43441">
    <property type="entry name" value="RIBOSOMAL-PROTEIN-SERINE ACETYLTRANSFERASE"/>
    <property type="match status" value="1"/>
</dbReference>
<reference evidence="3" key="1">
    <citation type="journal article" date="2019" name="Int. J. Syst. Evol. Microbiol.">
        <title>The Global Catalogue of Microorganisms (GCM) 10K type strain sequencing project: providing services to taxonomists for standard genome sequencing and annotation.</title>
        <authorList>
            <consortium name="The Broad Institute Genomics Platform"/>
            <consortium name="The Broad Institute Genome Sequencing Center for Infectious Disease"/>
            <person name="Wu L."/>
            <person name="Ma J."/>
        </authorList>
    </citation>
    <scope>NUCLEOTIDE SEQUENCE [LARGE SCALE GENOMIC DNA]</scope>
    <source>
        <strain evidence="3">CGMCC 4.1469</strain>
    </source>
</reference>
<evidence type="ECO:0000313" key="3">
    <source>
        <dbReference type="Proteomes" id="UP001596067"/>
    </source>
</evidence>
<proteinExistence type="predicted"/>
<dbReference type="InterPro" id="IPR016181">
    <property type="entry name" value="Acyl_CoA_acyltransferase"/>
</dbReference>
<dbReference type="InterPro" id="IPR051908">
    <property type="entry name" value="Ribosomal_N-acetyltransferase"/>
</dbReference>
<organism evidence="2 3">
    <name type="scientific">Kitasatospora aburaviensis</name>
    <dbReference type="NCBI Taxonomy" id="67265"/>
    <lineage>
        <taxon>Bacteria</taxon>
        <taxon>Bacillati</taxon>
        <taxon>Actinomycetota</taxon>
        <taxon>Actinomycetes</taxon>
        <taxon>Kitasatosporales</taxon>
        <taxon>Streptomycetaceae</taxon>
        <taxon>Kitasatospora</taxon>
    </lineage>
</organism>
<sequence length="167" mass="17937">MFSIETARLRLRPYTPEVAEQVVAGVRPDNGWSPGFPREDDRDVARMFLAAPQGEPLFSPLLIELLSNDLVIGGIGFFGPPDEAGAVGLGYGVAPEVEGRGYATEALLALLHQGFADGRVRRALADTAHDNAASQRVLEKAGLHRISSDDRLHYYVLEGGGPTGSLR</sequence>
<dbReference type="GO" id="GO:0016746">
    <property type="term" value="F:acyltransferase activity"/>
    <property type="evidence" value="ECO:0007669"/>
    <property type="project" value="UniProtKB-KW"/>
</dbReference>
<dbReference type="EMBL" id="JBHSOD010000011">
    <property type="protein sequence ID" value="MFC5885696.1"/>
    <property type="molecule type" value="Genomic_DNA"/>
</dbReference>
<dbReference type="Proteomes" id="UP001596067">
    <property type="component" value="Unassembled WGS sequence"/>
</dbReference>
<gene>
    <name evidence="2" type="ORF">ACFP0N_12030</name>
</gene>
<dbReference type="RefSeq" id="WP_313767350.1">
    <property type="nucleotide sequence ID" value="NZ_BAAAVH010000011.1"/>
</dbReference>
<evidence type="ECO:0000259" key="1">
    <source>
        <dbReference type="PROSITE" id="PS51186"/>
    </source>
</evidence>
<comment type="caution">
    <text evidence="2">The sequence shown here is derived from an EMBL/GenBank/DDBJ whole genome shotgun (WGS) entry which is preliminary data.</text>
</comment>
<dbReference type="InterPro" id="IPR000182">
    <property type="entry name" value="GNAT_dom"/>
</dbReference>
<feature type="domain" description="N-acetyltransferase" evidence="1">
    <location>
        <begin position="9"/>
        <end position="167"/>
    </location>
</feature>
<name>A0ABW1EX79_9ACTN</name>
<keyword evidence="3" id="KW-1185">Reference proteome</keyword>